<keyword evidence="2" id="KW-1185">Reference proteome</keyword>
<protein>
    <submittedName>
        <fullName evidence="1">Uncharacterized protein</fullName>
    </submittedName>
</protein>
<dbReference type="EMBL" id="BKCP01004339">
    <property type="protein sequence ID" value="GER30279.1"/>
    <property type="molecule type" value="Genomic_DNA"/>
</dbReference>
<proteinExistence type="predicted"/>
<organism evidence="1 2">
    <name type="scientific">Striga asiatica</name>
    <name type="common">Asiatic witchweed</name>
    <name type="synonym">Buchnera asiatica</name>
    <dbReference type="NCBI Taxonomy" id="4170"/>
    <lineage>
        <taxon>Eukaryota</taxon>
        <taxon>Viridiplantae</taxon>
        <taxon>Streptophyta</taxon>
        <taxon>Embryophyta</taxon>
        <taxon>Tracheophyta</taxon>
        <taxon>Spermatophyta</taxon>
        <taxon>Magnoliopsida</taxon>
        <taxon>eudicotyledons</taxon>
        <taxon>Gunneridae</taxon>
        <taxon>Pentapetalae</taxon>
        <taxon>asterids</taxon>
        <taxon>lamiids</taxon>
        <taxon>Lamiales</taxon>
        <taxon>Orobanchaceae</taxon>
        <taxon>Buchnereae</taxon>
        <taxon>Striga</taxon>
    </lineage>
</organism>
<dbReference type="Pfam" id="PF17250">
    <property type="entry name" value="NDUFB11"/>
    <property type="match status" value="1"/>
</dbReference>
<sequence>MLKVVSPVEHFKTSLAFSRPKFTGEFTLASPTFFQNRALVFTYSYESFDLGDLIRFQSSFQVLRLMEDPTERDRRFREHLYKLKENGKKAKEYWSLPLRPYGFWTFERHNAQIFWDAQISQVPGRRDPYDDLLQDYTSTYARRVYINRVPYLTKDDCNCGESDLLQHPLKLLFAYENSLEYYHIEVAGHVMTQGLAMPCCLSSQILKSSVLFFILFYAINLQKLRTNVTGYLNSQPNSKNPSPPRQ</sequence>
<dbReference type="Proteomes" id="UP000325081">
    <property type="component" value="Unassembled WGS sequence"/>
</dbReference>
<dbReference type="InterPro" id="IPR035204">
    <property type="entry name" value="NDUFB11"/>
</dbReference>
<gene>
    <name evidence="1" type="ORF">STAS_06218</name>
</gene>
<evidence type="ECO:0000313" key="2">
    <source>
        <dbReference type="Proteomes" id="UP000325081"/>
    </source>
</evidence>
<reference evidence="2" key="1">
    <citation type="journal article" date="2019" name="Curr. Biol.">
        <title>Genome Sequence of Striga asiatica Provides Insight into the Evolution of Plant Parasitism.</title>
        <authorList>
            <person name="Yoshida S."/>
            <person name="Kim S."/>
            <person name="Wafula E.K."/>
            <person name="Tanskanen J."/>
            <person name="Kim Y.M."/>
            <person name="Honaas L."/>
            <person name="Yang Z."/>
            <person name="Spallek T."/>
            <person name="Conn C.E."/>
            <person name="Ichihashi Y."/>
            <person name="Cheong K."/>
            <person name="Cui S."/>
            <person name="Der J.P."/>
            <person name="Gundlach H."/>
            <person name="Jiao Y."/>
            <person name="Hori C."/>
            <person name="Ishida J.K."/>
            <person name="Kasahara H."/>
            <person name="Kiba T."/>
            <person name="Kim M.S."/>
            <person name="Koo N."/>
            <person name="Laohavisit A."/>
            <person name="Lee Y.H."/>
            <person name="Lumba S."/>
            <person name="McCourt P."/>
            <person name="Mortimer J.C."/>
            <person name="Mutuku J.M."/>
            <person name="Nomura T."/>
            <person name="Sasaki-Sekimoto Y."/>
            <person name="Seto Y."/>
            <person name="Wang Y."/>
            <person name="Wakatake T."/>
            <person name="Sakakibara H."/>
            <person name="Demura T."/>
            <person name="Yamaguchi S."/>
            <person name="Yoneyama K."/>
            <person name="Manabe R.I."/>
            <person name="Nelson D.C."/>
            <person name="Schulman A.H."/>
            <person name="Timko M.P."/>
            <person name="dePamphilis C.W."/>
            <person name="Choi D."/>
            <person name="Shirasu K."/>
        </authorList>
    </citation>
    <scope>NUCLEOTIDE SEQUENCE [LARGE SCALE GENOMIC DNA]</scope>
    <source>
        <strain evidence="2">cv. UVA1</strain>
    </source>
</reference>
<comment type="caution">
    <text evidence="1">The sequence shown here is derived from an EMBL/GenBank/DDBJ whole genome shotgun (WGS) entry which is preliminary data.</text>
</comment>
<name>A0A5A7PBR9_STRAF</name>
<dbReference type="PANTHER" id="PTHR37709:SF1">
    <property type="entry name" value="EXPRESSED PROTEIN"/>
    <property type="match status" value="1"/>
</dbReference>
<dbReference type="AlphaFoldDB" id="A0A5A7PBR9"/>
<dbReference type="PANTHER" id="PTHR37709">
    <property type="entry name" value="EXPRESSED PROTEIN"/>
    <property type="match status" value="1"/>
</dbReference>
<evidence type="ECO:0000313" key="1">
    <source>
        <dbReference type="EMBL" id="GER30279.1"/>
    </source>
</evidence>
<dbReference type="OrthoDB" id="2016140at2759"/>
<accession>A0A5A7PBR9</accession>